<reference evidence="3" key="2">
    <citation type="submission" date="2006-09" db="EMBL/GenBank/DDBJ databases">
        <title>The genome sequence of Plasmodium falciparum Dd2.</title>
        <authorList>
            <consortium name="The Broad Institute Genome Sequencing Platform"/>
            <person name="Birren B."/>
            <person name="Lander E."/>
            <person name="Galagan J."/>
            <person name="Nusbaum C."/>
            <person name="Devon K."/>
            <person name="Henn M."/>
            <person name="Jaffe D."/>
            <person name="Butler J."/>
            <person name="Alvarez P."/>
            <person name="Gnerre S."/>
            <person name="Grabherr M."/>
            <person name="Kleber M."/>
            <person name="Mauceli E."/>
            <person name="Brockman W."/>
            <person name="MacCallum I.A."/>
            <person name="Rounsley S."/>
            <person name="Young S."/>
            <person name="LaButti K."/>
            <person name="Pushparaj V."/>
            <person name="DeCaprio D."/>
            <person name="Crawford M."/>
            <person name="Koehrsen M."/>
            <person name="Engels R."/>
            <person name="Montgomery P."/>
            <person name="Pearson M."/>
            <person name="Howarth C."/>
            <person name="Larson L."/>
            <person name="Luoma S."/>
            <person name="White J."/>
            <person name="Kodira C."/>
            <person name="Zeng Q."/>
            <person name="O'Leary S."/>
            <person name="Yandava C."/>
            <person name="Alvarado L."/>
            <person name="Wirth D."/>
            <person name="Volkman S."/>
            <person name="Hartl D."/>
        </authorList>
    </citation>
    <scope>NUCLEOTIDE SEQUENCE [LARGE SCALE GENOMIC DNA]</scope>
</reference>
<evidence type="ECO:0000313" key="3">
    <source>
        <dbReference type="Proteomes" id="UP000054282"/>
    </source>
</evidence>
<dbReference type="EMBL" id="GG701660">
    <property type="protein sequence ID" value="KOB88494.1"/>
    <property type="molecule type" value="Genomic_DNA"/>
</dbReference>
<dbReference type="VEuPathDB" id="PlasmoDB:PfDd2_100032000"/>
<feature type="region of interest" description="Disordered" evidence="1">
    <location>
        <begin position="677"/>
        <end position="748"/>
    </location>
</feature>
<dbReference type="Proteomes" id="UP000054282">
    <property type="component" value="Unassembled WGS sequence"/>
</dbReference>
<dbReference type="OrthoDB" id="372958at2759"/>
<feature type="compositionally biased region" description="Polar residues" evidence="1">
    <location>
        <begin position="555"/>
        <end position="588"/>
    </location>
</feature>
<evidence type="ECO:0000256" key="1">
    <source>
        <dbReference type="SAM" id="MobiDB-lite"/>
    </source>
</evidence>
<name>A0A0L7M6M0_PLAF4</name>
<proteinExistence type="predicted"/>
<feature type="region of interest" description="Disordered" evidence="1">
    <location>
        <begin position="219"/>
        <end position="256"/>
    </location>
</feature>
<reference evidence="3" key="1">
    <citation type="submission" date="2006-09" db="EMBL/GenBank/DDBJ databases">
        <title>Annotation of Plasmodium falciparum Dd2.</title>
        <authorList>
            <consortium name="The Broad Institute Genome Sequencing Platform"/>
            <person name="Volkman S.K."/>
            <person name="Neafsey D.E."/>
            <person name="Dash A.P."/>
            <person name="Chitnis C.E."/>
            <person name="Hartl D.L."/>
            <person name="Young S.K."/>
            <person name="Zeng Q."/>
            <person name="Koehrsen M."/>
            <person name="Alvarado L."/>
            <person name="Berlin A."/>
            <person name="Borenstein D."/>
            <person name="Chapman S.B."/>
            <person name="Chen Z."/>
            <person name="Engels R."/>
            <person name="Freedman E."/>
            <person name="Gellesch M."/>
            <person name="Goldberg J."/>
            <person name="Griggs A."/>
            <person name="Gujja S."/>
            <person name="Heilman E.R."/>
            <person name="Heiman D.I."/>
            <person name="Howarth C."/>
            <person name="Jen D."/>
            <person name="Larson L."/>
            <person name="Mehta T."/>
            <person name="Neiman D."/>
            <person name="Park D."/>
            <person name="Pearson M."/>
            <person name="Roberts A."/>
            <person name="Saif S."/>
            <person name="Shea T."/>
            <person name="Shenoy N."/>
            <person name="Sisk P."/>
            <person name="Stolte C."/>
            <person name="Sykes S."/>
            <person name="Walk T."/>
            <person name="White J."/>
            <person name="Yandava C."/>
            <person name="Haas B."/>
            <person name="Henn M.R."/>
            <person name="Nusbaum C."/>
            <person name="Birren B."/>
        </authorList>
    </citation>
    <scope>NUCLEOTIDE SEQUENCE [LARGE SCALE GENOMIC DNA]</scope>
</reference>
<feature type="compositionally biased region" description="Basic and acidic residues" evidence="1">
    <location>
        <begin position="1516"/>
        <end position="1619"/>
    </location>
</feature>
<accession>A0A0L7M6M0</accession>
<feature type="region of interest" description="Disordered" evidence="1">
    <location>
        <begin position="549"/>
        <end position="605"/>
    </location>
</feature>
<dbReference type="KEGG" id="pfd:PFDG_02483"/>
<gene>
    <name evidence="2" type="ORF">PFDG_02483</name>
</gene>
<organism evidence="2 3">
    <name type="scientific">Plasmodium falciparum (isolate Dd2)</name>
    <dbReference type="NCBI Taxonomy" id="57267"/>
    <lineage>
        <taxon>Eukaryota</taxon>
        <taxon>Sar</taxon>
        <taxon>Alveolata</taxon>
        <taxon>Apicomplexa</taxon>
        <taxon>Aconoidasida</taxon>
        <taxon>Haemosporida</taxon>
        <taxon>Plasmodiidae</taxon>
        <taxon>Plasmodium</taxon>
        <taxon>Plasmodium (Laverania)</taxon>
    </lineage>
</organism>
<sequence length="1717" mass="199535">MKCINAEDKIQQDHEVLYKMFKSLRRHEDDKFINGSIKLKKKSLNEEINRFKDINDKYIFSNVKKKIKLEINGCIKIKRKGAHEEYYNQLVKKVLHGSIFIQNKNINNILDYIKYIKYIKLGGKISMVKKKKRTDKNEIISPLLSKENINKLRYLKTIYDVKKERNQKSPRKSSYNIERKEILDLSMNRYSHFQSEISNNYNLKNNNFYDSIKLVDNKMGKTKGNKEKGNKGKEEDKDKDKHKDKDKDKSKEKEKDINIYKTNGSIKNTLNNNKCSFVLSPSCNDKIRHVDELEKKMNTFKLNIPSSIINKFNKSNNTNAVENRGSIKYNLIKERQEFMYEPIRNNKEKHNKIHLKGTINYINNNNNNVHPTKFIFMGKKKKKIIEHEGTDDNYILGNEEKKKLLYMDQYNNETNKSHETNVLCGNKIYNKCGNKNIFLDHSVFLNYNKKVPKHISMSCSSKNKDMKKSTYDETMLSMSDVDDIDYFMYIKEKNAIKYKDYMNKPKTICQDKSSIEKEKSVLRIKKVEDQGDIKEKKSYMNDLKYKIDKKEPSNKENTSNIRNKKFSSVSRKLSKHFSLSRSGATFSMSNKKEKKSNKKKRTRFNKENRYMKKYLNKIMNMSILRRHFNNVNSSVYITHQKCFDKHEEHTKINEKKCKKGVIKTVDGKEDMNILNVNNNKEKITTKGNKNDHVGDSKDGNKNDHVGDSKEDNKNDHVGDSKEDNKNDHVGDSKDNNKNDHVGDSKEDNTIILSKEKNIKIGIYFEETCDIKQSNDKNISTTNEIKKMSSPVTNKLLTKKMGFPVTNKLLTKKEGMLKKFAISKEKMDITKKEGVVLSMKKSFSLKKDAEIHISNDDNVMDKNKVNSTIKSVQDILSKQLFKSKGNPLLINKKHVPKMDSTNKMIVDKKISFKSSLFKKDENKKTNYINSEKEEEKNVNMEKFLLNELKENYLNDERINKPGLSKEDDVDIKEPVLINEQVDLIKKEDQNICTNTEQEHEMMQEQKINEDEVNSKGDENTKKTENTINDKETIDIINKKNSSESVKEEIMEKEMLDEKDKNVPHYLECNNLHNMDENTKEIKVEKCNDYMTDNITSKNNNMIIKKINMKMLPMVTKKALPKSKALPILLKKNISIPKEKFTTNKKLSNESIDKTESSNIKMDEHKEEEKQIIKPSKSIHKIIKPGRHSFFNANKLLNSIEIKIGEHNSKIIEKEGPIKMFSSSTSIISDGKIDSIHKSDEEEKINDLKEDSNVNIYVKEKGKGKVFMKKGIPKLMMKFNAFSTKKMGINNLENNKKVNTLRSIKDDKILEKTNDTLEEINGTLEKTNGTLEETNGTLEKTNGTLEKTNGTLEETSEISNIQHEEEVKNEKDATLQDDDDAGHTLKTTKAILMKKIPAKYKMNTVKMGDIKLPSHMNKFINKFHSVKILSTLKEFPVKKLIKKKDSNEENNSLEKIKMDKEKINDVDMEKEADEDVMKIEESVMNKKENDETEIEMNNNNEVDNNKVDNNEVDNNEIDNNKVDNNEIDNDKVDNNEIDNDKVDNNEIDNDKVDNNEIDNNKVDNNEIDNNKVDNNEIDNNKVDNNEIDNNKVDNNEIDNDKVDNNEIDNNKVDNNEIDNDKVDNISQDKSEISLNKIEEPNLVAESTTIEKEPIDKIIPRSFSKSLSIPMKVPTIKENINKAKPTFWNKPKGKMFFLTKKEKSISQAKEILRSLEKSNN</sequence>
<protein>
    <submittedName>
        <fullName evidence="2">Uncharacterized protein</fullName>
    </submittedName>
</protein>
<feature type="region of interest" description="Disordered" evidence="1">
    <location>
        <begin position="1481"/>
        <end position="1619"/>
    </location>
</feature>
<dbReference type="OMA" id="ETCDIKQ"/>
<evidence type="ECO:0000313" key="2">
    <source>
        <dbReference type="EMBL" id="KOB88494.1"/>
    </source>
</evidence>
<feature type="compositionally biased region" description="Basic and acidic residues" evidence="1">
    <location>
        <begin position="679"/>
        <end position="748"/>
    </location>
</feature>
<feature type="region of interest" description="Disordered" evidence="1">
    <location>
        <begin position="1001"/>
        <end position="1024"/>
    </location>
</feature>
<feature type="compositionally biased region" description="Basic residues" evidence="1">
    <location>
        <begin position="592"/>
        <end position="603"/>
    </location>
</feature>